<reference evidence="3" key="1">
    <citation type="journal article" date="2019" name="Int. J. Syst. Evol. Microbiol.">
        <title>The Global Catalogue of Microorganisms (GCM) 10K type strain sequencing project: providing services to taxonomists for standard genome sequencing and annotation.</title>
        <authorList>
            <consortium name="The Broad Institute Genomics Platform"/>
            <consortium name="The Broad Institute Genome Sequencing Center for Infectious Disease"/>
            <person name="Wu L."/>
            <person name="Ma J."/>
        </authorList>
    </citation>
    <scope>NUCLEOTIDE SEQUENCE [LARGE SCALE GENOMIC DNA]</scope>
    <source>
        <strain evidence="3">NBRC 108565</strain>
    </source>
</reference>
<dbReference type="Proteomes" id="UP001321475">
    <property type="component" value="Chromosome"/>
</dbReference>
<accession>A0ABN6XDE0</accession>
<sequence length="86" mass="8686">MVDGPRLERGHDGLGEAGTPVAGDDVDPLDLAGALRVRSPRPSGRPETSRTVPQATVAPSRLTSTVATAVSAVTGSPTSLWPGSTP</sequence>
<organism evidence="2 3">
    <name type="scientific">Paraoerskovia sediminicola</name>
    <dbReference type="NCBI Taxonomy" id="1138587"/>
    <lineage>
        <taxon>Bacteria</taxon>
        <taxon>Bacillati</taxon>
        <taxon>Actinomycetota</taxon>
        <taxon>Actinomycetes</taxon>
        <taxon>Micrococcales</taxon>
        <taxon>Cellulomonadaceae</taxon>
        <taxon>Paraoerskovia</taxon>
    </lineage>
</organism>
<evidence type="ECO:0000256" key="1">
    <source>
        <dbReference type="SAM" id="MobiDB-lite"/>
    </source>
</evidence>
<name>A0ABN6XDE0_9CELL</name>
<evidence type="ECO:0000313" key="3">
    <source>
        <dbReference type="Proteomes" id="UP001321475"/>
    </source>
</evidence>
<evidence type="ECO:0000313" key="2">
    <source>
        <dbReference type="EMBL" id="BDZ41581.1"/>
    </source>
</evidence>
<dbReference type="EMBL" id="AP027729">
    <property type="protein sequence ID" value="BDZ41581.1"/>
    <property type="molecule type" value="Genomic_DNA"/>
</dbReference>
<feature type="compositionally biased region" description="Basic and acidic residues" evidence="1">
    <location>
        <begin position="1"/>
        <end position="14"/>
    </location>
</feature>
<keyword evidence="3" id="KW-1185">Reference proteome</keyword>
<feature type="region of interest" description="Disordered" evidence="1">
    <location>
        <begin position="1"/>
        <end position="58"/>
    </location>
</feature>
<proteinExistence type="predicted"/>
<gene>
    <name evidence="2" type="ORF">GCM10025865_08800</name>
</gene>
<protein>
    <submittedName>
        <fullName evidence="2">Uncharacterized protein</fullName>
    </submittedName>
</protein>